<keyword evidence="3" id="KW-1185">Reference proteome</keyword>
<evidence type="ECO:0000313" key="3">
    <source>
        <dbReference type="Proteomes" id="UP001302329"/>
    </source>
</evidence>
<accession>A0ABU5SUC4</accession>
<dbReference type="RefSeq" id="WP_323356195.1">
    <property type="nucleotide sequence ID" value="NZ_JAYGHY010000013.1"/>
</dbReference>
<feature type="region of interest" description="Disordered" evidence="1">
    <location>
        <begin position="1"/>
        <end position="21"/>
    </location>
</feature>
<evidence type="ECO:0000256" key="1">
    <source>
        <dbReference type="SAM" id="MobiDB-lite"/>
    </source>
</evidence>
<reference evidence="2 3" key="1">
    <citation type="submission" date="2023-12" db="EMBL/GenBank/DDBJ databases">
        <title>Baltic Sea Cyanobacteria.</title>
        <authorList>
            <person name="Delbaje E."/>
            <person name="Fewer D.P."/>
            <person name="Shishido T.K."/>
        </authorList>
    </citation>
    <scope>NUCLEOTIDE SEQUENCE [LARGE SCALE GENOMIC DNA]</scope>
    <source>
        <strain evidence="2 3">UHCC 0281</strain>
    </source>
</reference>
<name>A0ABU5SUC4_9CYAN</name>
<proteinExistence type="predicted"/>
<gene>
    <name evidence="2" type="ORF">VB739_06030</name>
</gene>
<comment type="caution">
    <text evidence="2">The sequence shown here is derived from an EMBL/GenBank/DDBJ whole genome shotgun (WGS) entry which is preliminary data.</text>
</comment>
<organism evidence="2 3">
    <name type="scientific">Cyanobium gracile UHCC 0281</name>
    <dbReference type="NCBI Taxonomy" id="3110309"/>
    <lineage>
        <taxon>Bacteria</taxon>
        <taxon>Bacillati</taxon>
        <taxon>Cyanobacteriota</taxon>
        <taxon>Cyanophyceae</taxon>
        <taxon>Synechococcales</taxon>
        <taxon>Prochlorococcaceae</taxon>
        <taxon>Cyanobium</taxon>
    </lineage>
</organism>
<evidence type="ECO:0000313" key="2">
    <source>
        <dbReference type="EMBL" id="MEA5442105.1"/>
    </source>
</evidence>
<protein>
    <submittedName>
        <fullName evidence="2">Uncharacterized protein</fullName>
    </submittedName>
</protein>
<dbReference type="EMBL" id="JAYGHY010000013">
    <property type="protein sequence ID" value="MEA5442105.1"/>
    <property type="molecule type" value="Genomic_DNA"/>
</dbReference>
<sequence>MAPILLSATGPRRDHGPLWLHVPGPSGTYERLRETITKQMRMSPIDQPLMLMELLGRSSPAPAQDVARRILGSGWWARCSPATASPPTATAPKA</sequence>
<dbReference type="Proteomes" id="UP001302329">
    <property type="component" value="Unassembled WGS sequence"/>
</dbReference>